<keyword evidence="4" id="KW-1185">Reference proteome</keyword>
<sequence length="75" mass="8575">MVTESGDLQRMTMAELAREAHRVGIANVQHMSTQELIEAIEQQRETNALQPLEPPPRENWSEDTSMPRGWENFPG</sequence>
<reference evidence="3 4" key="1">
    <citation type="submission" date="2020-03" db="EMBL/GenBank/DDBJ databases">
        <title>Sequencing the genomes of 1000 actinobacteria strains.</title>
        <authorList>
            <person name="Klenk H.-P."/>
        </authorList>
    </citation>
    <scope>NUCLEOTIDE SEQUENCE [LARGE SCALE GENOMIC DNA]</scope>
    <source>
        <strain evidence="3 4">DSM 45685</strain>
    </source>
</reference>
<dbReference type="SUPFAM" id="SSF68912">
    <property type="entry name" value="Rho N-terminal domain-like"/>
    <property type="match status" value="1"/>
</dbReference>
<dbReference type="Proteomes" id="UP000545493">
    <property type="component" value="Unassembled WGS sequence"/>
</dbReference>
<evidence type="ECO:0000313" key="3">
    <source>
        <dbReference type="EMBL" id="NIJ13381.1"/>
    </source>
</evidence>
<feature type="region of interest" description="Disordered" evidence="1">
    <location>
        <begin position="46"/>
        <end position="75"/>
    </location>
</feature>
<accession>A0A7X5USG6</accession>
<proteinExistence type="predicted"/>
<dbReference type="SMART" id="SM00959">
    <property type="entry name" value="Rho_N"/>
    <property type="match status" value="1"/>
</dbReference>
<evidence type="ECO:0000259" key="2">
    <source>
        <dbReference type="SMART" id="SM00959"/>
    </source>
</evidence>
<evidence type="ECO:0000313" key="4">
    <source>
        <dbReference type="Proteomes" id="UP000545493"/>
    </source>
</evidence>
<dbReference type="InterPro" id="IPR011112">
    <property type="entry name" value="Rho-like_N"/>
</dbReference>
<dbReference type="Pfam" id="PF07498">
    <property type="entry name" value="Rho_N"/>
    <property type="match status" value="1"/>
</dbReference>
<dbReference type="GO" id="GO:0006353">
    <property type="term" value="P:DNA-templated transcription termination"/>
    <property type="evidence" value="ECO:0007669"/>
    <property type="project" value="InterPro"/>
</dbReference>
<feature type="domain" description="Rho termination factor-like N-terminal" evidence="2">
    <location>
        <begin position="7"/>
        <end position="48"/>
    </location>
</feature>
<dbReference type="RefSeq" id="WP_208415732.1">
    <property type="nucleotide sequence ID" value="NZ_JAAOYM010000001.1"/>
</dbReference>
<dbReference type="Gene3D" id="1.10.720.10">
    <property type="match status" value="1"/>
</dbReference>
<organism evidence="3 4">
    <name type="scientific">Saccharomonospora amisosensis</name>
    <dbReference type="NCBI Taxonomy" id="1128677"/>
    <lineage>
        <taxon>Bacteria</taxon>
        <taxon>Bacillati</taxon>
        <taxon>Actinomycetota</taxon>
        <taxon>Actinomycetes</taxon>
        <taxon>Pseudonocardiales</taxon>
        <taxon>Pseudonocardiaceae</taxon>
        <taxon>Saccharomonospora</taxon>
    </lineage>
</organism>
<gene>
    <name evidence="3" type="ORF">FHU38_003725</name>
</gene>
<dbReference type="AlphaFoldDB" id="A0A7X5USG6"/>
<comment type="caution">
    <text evidence="3">The sequence shown here is derived from an EMBL/GenBank/DDBJ whole genome shotgun (WGS) entry which is preliminary data.</text>
</comment>
<dbReference type="InterPro" id="IPR036269">
    <property type="entry name" value="Rho_N_sf"/>
</dbReference>
<protein>
    <submittedName>
        <fullName evidence="3">Dihydropteroate synthase</fullName>
    </submittedName>
</protein>
<name>A0A7X5USG6_9PSEU</name>
<evidence type="ECO:0000256" key="1">
    <source>
        <dbReference type="SAM" id="MobiDB-lite"/>
    </source>
</evidence>
<dbReference type="EMBL" id="JAAOYM010000001">
    <property type="protein sequence ID" value="NIJ13381.1"/>
    <property type="molecule type" value="Genomic_DNA"/>
</dbReference>